<dbReference type="EC" id="3.5.1.2" evidence="7"/>
<evidence type="ECO:0000313" key="11">
    <source>
        <dbReference type="EMBL" id="QNO48149.1"/>
    </source>
</evidence>
<evidence type="ECO:0000256" key="5">
    <source>
        <dbReference type="ARBA" id="ARBA00023239"/>
    </source>
</evidence>
<dbReference type="GO" id="GO:0006543">
    <property type="term" value="P:L-glutamine catabolic process"/>
    <property type="evidence" value="ECO:0007669"/>
    <property type="project" value="UniProtKB-UniRule"/>
</dbReference>
<dbReference type="GO" id="GO:0004359">
    <property type="term" value="F:glutaminase activity"/>
    <property type="evidence" value="ECO:0007669"/>
    <property type="project" value="UniProtKB-UniRule"/>
</dbReference>
<dbReference type="GO" id="GO:0008614">
    <property type="term" value="P:pyridoxine metabolic process"/>
    <property type="evidence" value="ECO:0007669"/>
    <property type="project" value="TreeGrafter"/>
</dbReference>
<dbReference type="InterPro" id="IPR002161">
    <property type="entry name" value="PdxT/SNO"/>
</dbReference>
<feature type="active site" description="Charge relay system" evidence="7 8">
    <location>
        <position position="179"/>
    </location>
</feature>
<dbReference type="EMBL" id="MT631313">
    <property type="protein sequence ID" value="QNO48149.1"/>
    <property type="molecule type" value="Genomic_DNA"/>
</dbReference>
<dbReference type="PROSITE" id="PS01236">
    <property type="entry name" value="PDXT_SNO_1"/>
    <property type="match status" value="1"/>
</dbReference>
<dbReference type="AlphaFoldDB" id="A0A7G9YIY3"/>
<dbReference type="PROSITE" id="PS51273">
    <property type="entry name" value="GATASE_TYPE_1"/>
    <property type="match status" value="1"/>
</dbReference>
<evidence type="ECO:0000256" key="6">
    <source>
        <dbReference type="ARBA" id="ARBA00049534"/>
    </source>
</evidence>
<dbReference type="InterPro" id="IPR029062">
    <property type="entry name" value="Class_I_gatase-like"/>
</dbReference>
<comment type="similarity">
    <text evidence="1 7">Belongs to the glutaminase PdxT/SNO family.</text>
</comment>
<gene>
    <name evidence="7 10" type="primary">pdxT</name>
    <name evidence="11" type="ORF">GOJLPIDM_00005</name>
    <name evidence="10" type="ORF">KNONPEEI_00005</name>
</gene>
<sequence length="196" mass="21338">MKIGVIAIQGNVSEHKDALERTLAERNDRGEIILIRQSGLVPDCDAIVLPGGESTTLARLMWKEGIAEEIQNAAALDVPILGTCAGLVLLAKHGDCQTTRTKQRLLDIMDIDVRRNAYGRQHESFETLIDIPVVGGAFPAVFIRAPAIVRCGDHVTPLARLGECIVAAQQGNALALAFHPEMVADTRLHHYFVDMI</sequence>
<evidence type="ECO:0000313" key="10">
    <source>
        <dbReference type="EMBL" id="QNO47967.1"/>
    </source>
</evidence>
<dbReference type="GO" id="GO:0005829">
    <property type="term" value="C:cytosol"/>
    <property type="evidence" value="ECO:0007669"/>
    <property type="project" value="TreeGrafter"/>
</dbReference>
<feature type="binding site" evidence="7 9">
    <location>
        <position position="115"/>
    </location>
    <ligand>
        <name>L-glutamine</name>
        <dbReference type="ChEBI" id="CHEBI:58359"/>
    </ligand>
</feature>
<dbReference type="PANTHER" id="PTHR31559">
    <property type="entry name" value="PYRIDOXAL 5'-PHOSPHATE SYNTHASE SUBUNIT SNO"/>
    <property type="match status" value="1"/>
</dbReference>
<dbReference type="InterPro" id="IPR021196">
    <property type="entry name" value="PdxT/SNO_CS"/>
</dbReference>
<dbReference type="SUPFAM" id="SSF52317">
    <property type="entry name" value="Class I glutamine amidotransferase-like"/>
    <property type="match status" value="1"/>
</dbReference>
<dbReference type="PROSITE" id="PS51130">
    <property type="entry name" value="PDXT_SNO_2"/>
    <property type="match status" value="1"/>
</dbReference>
<dbReference type="PIRSF" id="PIRSF005639">
    <property type="entry name" value="Glut_amidoT_SNO"/>
    <property type="match status" value="1"/>
</dbReference>
<feature type="binding site" evidence="7 9">
    <location>
        <begin position="143"/>
        <end position="144"/>
    </location>
    <ligand>
        <name>L-glutamine</name>
        <dbReference type="ChEBI" id="CHEBI:58359"/>
    </ligand>
</feature>
<evidence type="ECO:0000256" key="4">
    <source>
        <dbReference type="ARBA" id="ARBA00022962"/>
    </source>
</evidence>
<dbReference type="GO" id="GO:0036381">
    <property type="term" value="F:pyridoxal 5'-phosphate synthase (glutamine hydrolysing) activity"/>
    <property type="evidence" value="ECO:0007669"/>
    <property type="project" value="UniProtKB-UniRule"/>
</dbReference>
<comment type="subunit">
    <text evidence="7">In the presence of PdxS, forms a dodecamer of heterodimers. Only shows activity in the heterodimer.</text>
</comment>
<evidence type="ECO:0000256" key="8">
    <source>
        <dbReference type="PIRSR" id="PIRSR005639-1"/>
    </source>
</evidence>
<dbReference type="Gene3D" id="3.40.50.880">
    <property type="match status" value="1"/>
</dbReference>
<comment type="catalytic activity">
    <reaction evidence="7">
        <text>aldehydo-D-ribose 5-phosphate + D-glyceraldehyde 3-phosphate + L-glutamine = pyridoxal 5'-phosphate + L-glutamate + phosphate + 3 H2O + H(+)</text>
        <dbReference type="Rhea" id="RHEA:31507"/>
        <dbReference type="ChEBI" id="CHEBI:15377"/>
        <dbReference type="ChEBI" id="CHEBI:15378"/>
        <dbReference type="ChEBI" id="CHEBI:29985"/>
        <dbReference type="ChEBI" id="CHEBI:43474"/>
        <dbReference type="ChEBI" id="CHEBI:58273"/>
        <dbReference type="ChEBI" id="CHEBI:58359"/>
        <dbReference type="ChEBI" id="CHEBI:59776"/>
        <dbReference type="ChEBI" id="CHEBI:597326"/>
        <dbReference type="EC" id="4.3.3.6"/>
    </reaction>
</comment>
<accession>A0A7G9YIY3</accession>
<dbReference type="UniPathway" id="UPA00245"/>
<comment type="pathway">
    <text evidence="7">Cofactor biosynthesis; pyridoxal 5'-phosphate biosynthesis.</text>
</comment>
<dbReference type="EC" id="4.3.3.6" evidence="7"/>
<dbReference type="CDD" id="cd01749">
    <property type="entry name" value="GATase1_PB"/>
    <property type="match status" value="1"/>
</dbReference>
<evidence type="ECO:0000256" key="2">
    <source>
        <dbReference type="ARBA" id="ARBA00022801"/>
    </source>
</evidence>
<dbReference type="EMBL" id="MT631284">
    <property type="protein sequence ID" value="QNO47967.1"/>
    <property type="molecule type" value="Genomic_DNA"/>
</dbReference>
<evidence type="ECO:0000256" key="9">
    <source>
        <dbReference type="PIRSR" id="PIRSR005639-2"/>
    </source>
</evidence>
<name>A0A7G9YIY3_9EURY</name>
<feature type="active site" description="Nucleophile" evidence="7 8">
    <location>
        <position position="84"/>
    </location>
</feature>
<proteinExistence type="inferred from homology"/>
<evidence type="ECO:0000256" key="3">
    <source>
        <dbReference type="ARBA" id="ARBA00022898"/>
    </source>
</evidence>
<evidence type="ECO:0000256" key="7">
    <source>
        <dbReference type="HAMAP-Rule" id="MF_01615"/>
    </source>
</evidence>
<dbReference type="HAMAP" id="MF_01615">
    <property type="entry name" value="PdxT"/>
    <property type="match status" value="1"/>
</dbReference>
<dbReference type="GO" id="GO:1903600">
    <property type="term" value="C:glutaminase complex"/>
    <property type="evidence" value="ECO:0007669"/>
    <property type="project" value="TreeGrafter"/>
</dbReference>
<keyword evidence="3 7" id="KW-0663">Pyridoxal phosphate</keyword>
<reference evidence="10" key="1">
    <citation type="submission" date="2020-06" db="EMBL/GenBank/DDBJ databases">
        <title>Unique genomic features of the anaerobic methanotrophic archaea.</title>
        <authorList>
            <person name="Chadwick G.L."/>
            <person name="Skennerton C.T."/>
            <person name="Laso-Perez R."/>
            <person name="Leu A.O."/>
            <person name="Speth D.R."/>
            <person name="Yu H."/>
            <person name="Morgan-Lang C."/>
            <person name="Hatzenpichler R."/>
            <person name="Goudeau D."/>
            <person name="Malmstrom R."/>
            <person name="Brazelton W.J."/>
            <person name="Woyke T."/>
            <person name="Hallam S.J."/>
            <person name="Tyson G.W."/>
            <person name="Wegener G."/>
            <person name="Boetius A."/>
            <person name="Orphan V."/>
        </authorList>
    </citation>
    <scope>NUCLEOTIDE SEQUENCE</scope>
</reference>
<comment type="function">
    <text evidence="7">Catalyzes the hydrolysis of glutamine to glutamate and ammonia as part of the biosynthesis of pyridoxal 5'-phosphate. The resulting ammonia molecule is channeled to the active site of PdxS.</text>
</comment>
<protein>
    <recommendedName>
        <fullName evidence="7">Pyridoxal 5'-phosphate synthase subunit PdxT</fullName>
        <ecNumber evidence="7">4.3.3.6</ecNumber>
    </recommendedName>
    <alternativeName>
        <fullName evidence="7">Pdx2</fullName>
    </alternativeName>
    <alternativeName>
        <fullName evidence="7">Pyridoxal 5'-phosphate synthase glutaminase subunit</fullName>
        <ecNumber evidence="7">3.5.1.2</ecNumber>
    </alternativeName>
</protein>
<dbReference type="Pfam" id="PF01174">
    <property type="entry name" value="SNO"/>
    <property type="match status" value="1"/>
</dbReference>
<keyword evidence="2 7" id="KW-0378">Hydrolase</keyword>
<organism evidence="10">
    <name type="scientific">Candidatus Methanogaster sp. ANME-2c ERB4</name>
    <dbReference type="NCBI Taxonomy" id="2759911"/>
    <lineage>
        <taxon>Archaea</taxon>
        <taxon>Methanobacteriati</taxon>
        <taxon>Methanobacteriota</taxon>
        <taxon>Stenosarchaea group</taxon>
        <taxon>Methanomicrobia</taxon>
        <taxon>Methanosarcinales</taxon>
        <taxon>ANME-2 cluster</taxon>
        <taxon>Candidatus Methanogasteraceae</taxon>
        <taxon>Candidatus Methanogaster</taxon>
    </lineage>
</organism>
<feature type="binding site" evidence="7 9">
    <location>
        <begin position="52"/>
        <end position="54"/>
    </location>
    <ligand>
        <name>L-glutamine</name>
        <dbReference type="ChEBI" id="CHEBI:58359"/>
    </ligand>
</feature>
<keyword evidence="4 7" id="KW-0315">Glutamine amidotransferase</keyword>
<evidence type="ECO:0000256" key="1">
    <source>
        <dbReference type="ARBA" id="ARBA00008345"/>
    </source>
</evidence>
<keyword evidence="5 7" id="KW-0456">Lyase</keyword>
<dbReference type="PANTHER" id="PTHR31559:SF0">
    <property type="entry name" value="PYRIDOXAL 5'-PHOSPHATE SYNTHASE SUBUNIT SNO1-RELATED"/>
    <property type="match status" value="1"/>
</dbReference>
<dbReference type="NCBIfam" id="TIGR03800">
    <property type="entry name" value="PLP_synth_Pdx2"/>
    <property type="match status" value="1"/>
</dbReference>
<dbReference type="FunFam" id="3.40.50.880:FF:000041">
    <property type="entry name" value="Glutamine amidotransferase subunit pdxT, putative"/>
    <property type="match status" value="1"/>
</dbReference>
<comment type="catalytic activity">
    <reaction evidence="6 7">
        <text>L-glutamine + H2O = L-glutamate + NH4(+)</text>
        <dbReference type="Rhea" id="RHEA:15889"/>
        <dbReference type="ChEBI" id="CHEBI:15377"/>
        <dbReference type="ChEBI" id="CHEBI:28938"/>
        <dbReference type="ChEBI" id="CHEBI:29985"/>
        <dbReference type="ChEBI" id="CHEBI:58359"/>
        <dbReference type="EC" id="3.5.1.2"/>
    </reaction>
</comment>
<dbReference type="GO" id="GO:0042823">
    <property type="term" value="P:pyridoxal phosphate biosynthetic process"/>
    <property type="evidence" value="ECO:0007669"/>
    <property type="project" value="UniProtKB-UniRule"/>
</dbReference>
<feature type="active site" description="Charge relay system" evidence="7 8">
    <location>
        <position position="181"/>
    </location>
</feature>